<keyword evidence="3" id="KW-1185">Reference proteome</keyword>
<evidence type="ECO:0000256" key="1">
    <source>
        <dbReference type="SAM" id="Coils"/>
    </source>
</evidence>
<gene>
    <name evidence="2" type="ORF">C2G38_2216838</name>
</gene>
<keyword evidence="1" id="KW-0175">Coiled coil</keyword>
<comment type="caution">
    <text evidence="2">The sequence shown here is derived from an EMBL/GenBank/DDBJ whole genome shotgun (WGS) entry which is preliminary data.</text>
</comment>
<dbReference type="EMBL" id="QKWP01001799">
    <property type="protein sequence ID" value="RIB06518.1"/>
    <property type="molecule type" value="Genomic_DNA"/>
</dbReference>
<accession>A0A397UBP0</accession>
<proteinExistence type="predicted"/>
<sequence>MANSQTQLDLLKRIKLQTENDDDSVAPSSRATAIFFFIRTEATSFYGIWSMINTSIKRSAVLISEELDKLDKTVDKLNKKIKKLDKKIDKLDNKVEKLDMNINYIKRYSKIQETVP</sequence>
<dbReference type="Gene3D" id="1.20.1270.70">
    <property type="entry name" value="Designed single chain three-helix bundle"/>
    <property type="match status" value="1"/>
</dbReference>
<dbReference type="OrthoDB" id="2381103at2759"/>
<name>A0A397UBP0_9GLOM</name>
<feature type="coiled-coil region" evidence="1">
    <location>
        <begin position="60"/>
        <end position="101"/>
    </location>
</feature>
<dbReference type="Proteomes" id="UP000266673">
    <property type="component" value="Unassembled WGS sequence"/>
</dbReference>
<organism evidence="2 3">
    <name type="scientific">Gigaspora rosea</name>
    <dbReference type="NCBI Taxonomy" id="44941"/>
    <lineage>
        <taxon>Eukaryota</taxon>
        <taxon>Fungi</taxon>
        <taxon>Fungi incertae sedis</taxon>
        <taxon>Mucoromycota</taxon>
        <taxon>Glomeromycotina</taxon>
        <taxon>Glomeromycetes</taxon>
        <taxon>Diversisporales</taxon>
        <taxon>Gigasporaceae</taxon>
        <taxon>Gigaspora</taxon>
    </lineage>
</organism>
<evidence type="ECO:0000313" key="3">
    <source>
        <dbReference type="Proteomes" id="UP000266673"/>
    </source>
</evidence>
<dbReference type="AlphaFoldDB" id="A0A397UBP0"/>
<reference evidence="2 3" key="1">
    <citation type="submission" date="2018-06" db="EMBL/GenBank/DDBJ databases">
        <title>Comparative genomics reveals the genomic features of Rhizophagus irregularis, R. cerebriforme, R. diaphanum and Gigaspora rosea, and their symbiotic lifestyle signature.</title>
        <authorList>
            <person name="Morin E."/>
            <person name="San Clemente H."/>
            <person name="Chen E.C.H."/>
            <person name="De La Providencia I."/>
            <person name="Hainaut M."/>
            <person name="Kuo A."/>
            <person name="Kohler A."/>
            <person name="Murat C."/>
            <person name="Tang N."/>
            <person name="Roy S."/>
            <person name="Loubradou J."/>
            <person name="Henrissat B."/>
            <person name="Grigoriev I.V."/>
            <person name="Corradi N."/>
            <person name="Roux C."/>
            <person name="Martin F.M."/>
        </authorList>
    </citation>
    <scope>NUCLEOTIDE SEQUENCE [LARGE SCALE GENOMIC DNA]</scope>
    <source>
        <strain evidence="2 3">DAOM 194757</strain>
    </source>
</reference>
<evidence type="ECO:0000313" key="2">
    <source>
        <dbReference type="EMBL" id="RIB06518.1"/>
    </source>
</evidence>
<protein>
    <submittedName>
        <fullName evidence="2">Uncharacterized protein</fullName>
    </submittedName>
</protein>